<feature type="transmembrane region" description="Helical" evidence="18">
    <location>
        <begin position="259"/>
        <end position="286"/>
    </location>
</feature>
<evidence type="ECO:0000313" key="20">
    <source>
        <dbReference type="EMBL" id="AGL95071.1"/>
    </source>
</evidence>
<reference evidence="20" key="1">
    <citation type="submission" date="2013-04" db="EMBL/GenBank/DDBJ databases">
        <title>Mitogenomic phylogeny of springtail lineages and the description of the mitochondrial genome for the antarctic species Folsomotoma octooculata (Hexapoda; Collembola).</title>
        <authorList>
            <person name="Carapelli A."/>
            <person name="Convey P."/>
            <person name="Nardi F."/>
            <person name="Convey"/>
            <person name="Frati F."/>
        </authorList>
    </citation>
    <scope>NUCLEOTIDE SEQUENCE</scope>
</reference>
<keyword evidence="8 18" id="KW-0812">Transmembrane</keyword>
<evidence type="ECO:0000256" key="11">
    <source>
        <dbReference type="ARBA" id="ARBA00022982"/>
    </source>
</evidence>
<comment type="catalytic activity">
    <reaction evidence="17 18">
        <text>a ubiquinone + NADH + 5 H(+)(in) = a ubiquinol + NAD(+) + 4 H(+)(out)</text>
        <dbReference type="Rhea" id="RHEA:29091"/>
        <dbReference type="Rhea" id="RHEA-COMP:9565"/>
        <dbReference type="Rhea" id="RHEA-COMP:9566"/>
        <dbReference type="ChEBI" id="CHEBI:15378"/>
        <dbReference type="ChEBI" id="CHEBI:16389"/>
        <dbReference type="ChEBI" id="CHEBI:17976"/>
        <dbReference type="ChEBI" id="CHEBI:57540"/>
        <dbReference type="ChEBI" id="CHEBI:57945"/>
        <dbReference type="EC" id="7.1.1.2"/>
    </reaction>
</comment>
<dbReference type="GeneID" id="19522663"/>
<feature type="transmembrane region" description="Helical" evidence="18">
    <location>
        <begin position="195"/>
        <end position="214"/>
    </location>
</feature>
<dbReference type="PANTHER" id="PTHR46552">
    <property type="entry name" value="NADH-UBIQUINONE OXIDOREDUCTASE CHAIN 2"/>
    <property type="match status" value="1"/>
</dbReference>
<evidence type="ECO:0000256" key="1">
    <source>
        <dbReference type="ARBA" id="ARBA00003257"/>
    </source>
</evidence>
<dbReference type="CTD" id="4536"/>
<evidence type="ECO:0000256" key="18">
    <source>
        <dbReference type="RuleBase" id="RU003403"/>
    </source>
</evidence>
<feature type="transmembrane region" description="Helical" evidence="18">
    <location>
        <begin position="146"/>
        <end position="163"/>
    </location>
</feature>
<evidence type="ECO:0000256" key="4">
    <source>
        <dbReference type="ARBA" id="ARBA00012944"/>
    </source>
</evidence>
<feature type="transmembrane region" description="Helical" evidence="18">
    <location>
        <begin position="65"/>
        <end position="86"/>
    </location>
</feature>
<keyword evidence="7 18" id="KW-0679">Respiratory chain</keyword>
<dbReference type="RefSeq" id="YP_009032771.1">
    <property type="nucleotide sequence ID" value="NC_024155.1"/>
</dbReference>
<dbReference type="InterPro" id="IPR003917">
    <property type="entry name" value="NADH_UbQ_OxRdtase_chain2"/>
</dbReference>
<evidence type="ECO:0000256" key="17">
    <source>
        <dbReference type="ARBA" id="ARBA00049551"/>
    </source>
</evidence>
<keyword evidence="9 18" id="KW-0999">Mitochondrion inner membrane</keyword>
<dbReference type="PANTHER" id="PTHR46552:SF1">
    <property type="entry name" value="NADH-UBIQUINONE OXIDOREDUCTASE CHAIN 2"/>
    <property type="match status" value="1"/>
</dbReference>
<evidence type="ECO:0000256" key="15">
    <source>
        <dbReference type="ARBA" id="ARBA00023128"/>
    </source>
</evidence>
<evidence type="ECO:0000256" key="3">
    <source>
        <dbReference type="ARBA" id="ARBA00007012"/>
    </source>
</evidence>
<keyword evidence="13 18" id="KW-0520">NAD</keyword>
<feature type="transmembrane region" description="Helical" evidence="18">
    <location>
        <begin position="170"/>
        <end position="189"/>
    </location>
</feature>
<dbReference type="EC" id="7.1.1.2" evidence="4 18"/>
<dbReference type="InterPro" id="IPR001750">
    <property type="entry name" value="ND/Mrp_TM"/>
</dbReference>
<keyword evidence="14 18" id="KW-0830">Ubiquinone</keyword>
<evidence type="ECO:0000256" key="13">
    <source>
        <dbReference type="ARBA" id="ARBA00023027"/>
    </source>
</evidence>
<evidence type="ECO:0000256" key="5">
    <source>
        <dbReference type="ARBA" id="ARBA00021008"/>
    </source>
</evidence>
<dbReference type="Pfam" id="PF00361">
    <property type="entry name" value="Proton_antipo_M"/>
    <property type="match status" value="1"/>
</dbReference>
<keyword evidence="10 18" id="KW-1278">Translocase</keyword>
<comment type="function">
    <text evidence="1">Core subunit of the mitochondrial membrane respiratory chain NADH dehydrogenase (Complex I) that is believed to belong to the minimal assembly required for catalysis. Complex I functions in the transfer of electrons from NADH to the respiratory chain. The immediate electron acceptor for the enzyme is believed to be ubiquinone.</text>
</comment>
<feature type="transmembrane region" description="Helical" evidence="18">
    <location>
        <begin position="306"/>
        <end position="329"/>
    </location>
</feature>
<comment type="subcellular location">
    <subcellularLocation>
        <location evidence="2 18">Mitochondrion inner membrane</location>
        <topology evidence="2 18">Multi-pass membrane protein</topology>
    </subcellularLocation>
</comment>
<feature type="transmembrane region" description="Helical" evidence="18">
    <location>
        <begin position="92"/>
        <end position="111"/>
    </location>
</feature>
<proteinExistence type="inferred from homology"/>
<sequence length="332" mass="38212">MLMKNYQMMFLLFLTMGILIAVSSNSWFLCWLGLEINLMSMIPLIIIKLNSTFTEAAIKYFLTQAMASLIMIISSMLENSLFNMFLMQESSLMILLALSIKSGLAPFHYWFPQVMLLMKWFQCSIILTIQKIAPFMLMSFLPCNKMIFFIVMMSAMVGSLGGLNQLIMKTILTFSSIAHSSWMLLLIFYSMNSWMFYFIIYSMIILTMIFLINFINLSTLSEMNNSKMSNINKLIFIVNILSLGGLPPFMGFLAKLNAIFVFMFKISTFVMLILITASLVSLFYYLKISYFIIMSNNQETNISMKYNSLIMKILFTMTMTGNIFTPIMVSLT</sequence>
<keyword evidence="6" id="KW-0813">Transport</keyword>
<dbReference type="PRINTS" id="PR01436">
    <property type="entry name" value="NADHDHGNASE2"/>
</dbReference>
<gene>
    <name evidence="20" type="primary">ND2</name>
</gene>
<dbReference type="GO" id="GO:0005743">
    <property type="term" value="C:mitochondrial inner membrane"/>
    <property type="evidence" value="ECO:0007669"/>
    <property type="project" value="UniProtKB-SubCell"/>
</dbReference>
<evidence type="ECO:0000259" key="19">
    <source>
        <dbReference type="Pfam" id="PF00361"/>
    </source>
</evidence>
<keyword evidence="15 18" id="KW-0496">Mitochondrion</keyword>
<comment type="similarity">
    <text evidence="3 18">Belongs to the complex I subunit 2 family.</text>
</comment>
<protein>
    <recommendedName>
        <fullName evidence="5 18">NADH-ubiquinone oxidoreductase chain 2</fullName>
        <ecNumber evidence="4 18">7.1.1.2</ecNumber>
    </recommendedName>
</protein>
<geneLocation type="mitochondrion" evidence="20"/>
<dbReference type="EMBL" id="KC862316">
    <property type="protein sequence ID" value="AGL95071.1"/>
    <property type="molecule type" value="Genomic_DNA"/>
</dbReference>
<evidence type="ECO:0000256" key="6">
    <source>
        <dbReference type="ARBA" id="ARBA00022448"/>
    </source>
</evidence>
<comment type="function">
    <text evidence="18">Core subunit of the mitochondrial membrane respiratory chain NADH dehydrogenase (Complex I) which catalyzes electron transfer from NADH through the respiratory chain, using ubiquinone as an electron acceptor. Essential for the catalytic activity and assembly of complex I.</text>
</comment>
<evidence type="ECO:0000256" key="7">
    <source>
        <dbReference type="ARBA" id="ARBA00022660"/>
    </source>
</evidence>
<keyword evidence="12 18" id="KW-1133">Transmembrane helix</keyword>
<evidence type="ECO:0000256" key="12">
    <source>
        <dbReference type="ARBA" id="ARBA00022989"/>
    </source>
</evidence>
<dbReference type="GO" id="GO:0006120">
    <property type="term" value="P:mitochondrial electron transport, NADH to ubiquinone"/>
    <property type="evidence" value="ECO:0007669"/>
    <property type="project" value="InterPro"/>
</dbReference>
<organism evidence="20">
    <name type="scientific">Folsomotoma octooculata</name>
    <dbReference type="NCBI Taxonomy" id="1334185"/>
    <lineage>
        <taxon>Eukaryota</taxon>
        <taxon>Metazoa</taxon>
        <taxon>Ecdysozoa</taxon>
        <taxon>Arthropoda</taxon>
        <taxon>Hexapoda</taxon>
        <taxon>Collembola</taxon>
        <taxon>Entomobryomorpha</taxon>
        <taxon>Isotomoidea</taxon>
        <taxon>Isotomidae</taxon>
        <taxon>Isotominae</taxon>
        <taxon>Folsomotoma</taxon>
    </lineage>
</organism>
<evidence type="ECO:0000256" key="10">
    <source>
        <dbReference type="ARBA" id="ARBA00022967"/>
    </source>
</evidence>
<dbReference type="AlphaFoldDB" id="A0A059PIK2"/>
<evidence type="ECO:0000256" key="16">
    <source>
        <dbReference type="ARBA" id="ARBA00023136"/>
    </source>
</evidence>
<dbReference type="InterPro" id="IPR050175">
    <property type="entry name" value="Complex_I_Subunit_2"/>
</dbReference>
<evidence type="ECO:0000256" key="14">
    <source>
        <dbReference type="ARBA" id="ARBA00023075"/>
    </source>
</evidence>
<feature type="domain" description="NADH:quinone oxidoreductase/Mrp antiporter transmembrane" evidence="19">
    <location>
        <begin position="24"/>
        <end position="279"/>
    </location>
</feature>
<dbReference type="GO" id="GO:0008137">
    <property type="term" value="F:NADH dehydrogenase (ubiquinone) activity"/>
    <property type="evidence" value="ECO:0007669"/>
    <property type="project" value="UniProtKB-EC"/>
</dbReference>
<feature type="transmembrane region" description="Helical" evidence="18">
    <location>
        <begin position="234"/>
        <end position="253"/>
    </location>
</feature>
<evidence type="ECO:0000256" key="2">
    <source>
        <dbReference type="ARBA" id="ARBA00004448"/>
    </source>
</evidence>
<keyword evidence="16 18" id="KW-0472">Membrane</keyword>
<accession>A0A059PIK2</accession>
<name>A0A059PIK2_9HEXA</name>
<evidence type="ECO:0000256" key="8">
    <source>
        <dbReference type="ARBA" id="ARBA00022692"/>
    </source>
</evidence>
<keyword evidence="11 18" id="KW-0249">Electron transport</keyword>
<evidence type="ECO:0000256" key="9">
    <source>
        <dbReference type="ARBA" id="ARBA00022792"/>
    </source>
</evidence>